<evidence type="ECO:0000256" key="4">
    <source>
        <dbReference type="ARBA" id="ARBA00022989"/>
    </source>
</evidence>
<dbReference type="SUPFAM" id="SSF81321">
    <property type="entry name" value="Family A G protein-coupled receptor-like"/>
    <property type="match status" value="1"/>
</dbReference>
<dbReference type="Proteomes" id="UP000694941">
    <property type="component" value="Unplaced"/>
</dbReference>
<dbReference type="RefSeq" id="XP_013783951.1">
    <property type="nucleotide sequence ID" value="XM_013928497.2"/>
</dbReference>
<evidence type="ECO:0000313" key="13">
    <source>
        <dbReference type="RefSeq" id="XP_013783951.1"/>
    </source>
</evidence>
<dbReference type="PROSITE" id="PS50262">
    <property type="entry name" value="G_PROTEIN_RECEP_F1_2"/>
    <property type="match status" value="1"/>
</dbReference>
<feature type="transmembrane region" description="Helical" evidence="10">
    <location>
        <begin position="85"/>
        <end position="106"/>
    </location>
</feature>
<feature type="transmembrane region" description="Helical" evidence="10">
    <location>
        <begin position="266"/>
        <end position="294"/>
    </location>
</feature>
<dbReference type="PANTHER" id="PTHR24243">
    <property type="entry name" value="G-PROTEIN COUPLED RECEPTOR"/>
    <property type="match status" value="1"/>
</dbReference>
<dbReference type="Gene3D" id="1.20.1070.10">
    <property type="entry name" value="Rhodopsin 7-helix transmembrane proteins"/>
    <property type="match status" value="1"/>
</dbReference>
<sequence length="398" mass="44594">MTSSLSLNVTDCMSSNANNVLPNFSLFLNCTFSNDVEDVRLEFPNYIRTVATVLCAVLLAVGTTGNILVPVVVCRTKDLRNSTNFFLINLSIADLLVLLVCMPTVLIELHSKPEVWLLGEGMCKSVPFVELTVAHGSILTILAISFERYYAICKPLKAGYKCTKMRALVIIVVVWVVSILITSPILAIAEYTYVEYVDGSTVPVCLTLVQTFWQRLYFISIIAIFFGIPFFILVTVYSFIAKHLMIDGGVVSSNTEQSQAKARRQVVMMLVAVVLSFFLCLLPFRVFTLWIIVADPTDVQKLGMEVYYNLLYFCRLMLYTNSAINPILYNLISSKFRDAFLRSLGCRKSRRLLRQVTFTPTSLTLQSSLKSRSSHSSGTYSTVIQSRTFVAKGLNKLL</sequence>
<evidence type="ECO:0000256" key="9">
    <source>
        <dbReference type="RuleBase" id="RU000688"/>
    </source>
</evidence>
<gene>
    <name evidence="13" type="primary">LOC106468093</name>
</gene>
<evidence type="ECO:0000256" key="6">
    <source>
        <dbReference type="ARBA" id="ARBA00023136"/>
    </source>
</evidence>
<evidence type="ECO:0000256" key="5">
    <source>
        <dbReference type="ARBA" id="ARBA00023040"/>
    </source>
</evidence>
<dbReference type="GeneID" id="106468093"/>
<keyword evidence="12" id="KW-1185">Reference proteome</keyword>
<evidence type="ECO:0000256" key="2">
    <source>
        <dbReference type="ARBA" id="ARBA00010663"/>
    </source>
</evidence>
<dbReference type="PRINTS" id="PR00237">
    <property type="entry name" value="GPCRRHODOPSN"/>
</dbReference>
<evidence type="ECO:0000256" key="3">
    <source>
        <dbReference type="ARBA" id="ARBA00022692"/>
    </source>
</evidence>
<accession>A0ABM1BKR6</accession>
<keyword evidence="3 9" id="KW-0812">Transmembrane</keyword>
<name>A0ABM1BKR6_LIMPO</name>
<protein>
    <submittedName>
        <fullName evidence="13">Growth hormone secretagogue receptor type 1-like</fullName>
    </submittedName>
</protein>
<comment type="subcellular location">
    <subcellularLocation>
        <location evidence="1">Membrane</location>
        <topology evidence="1">Multi-pass membrane protein</topology>
    </subcellularLocation>
</comment>
<keyword evidence="5 9" id="KW-0297">G-protein coupled receptor</keyword>
<dbReference type="InterPro" id="IPR017452">
    <property type="entry name" value="GPCR_Rhodpsn_7TM"/>
</dbReference>
<dbReference type="SMART" id="SM01381">
    <property type="entry name" value="7TM_GPCR_Srsx"/>
    <property type="match status" value="1"/>
</dbReference>
<dbReference type="Pfam" id="PF00001">
    <property type="entry name" value="7tm_1"/>
    <property type="match status" value="1"/>
</dbReference>
<dbReference type="InterPro" id="IPR000276">
    <property type="entry name" value="GPCR_Rhodpsn"/>
</dbReference>
<feature type="transmembrane region" description="Helical" evidence="10">
    <location>
        <begin position="50"/>
        <end position="73"/>
    </location>
</feature>
<comment type="similarity">
    <text evidence="2 9">Belongs to the G-protein coupled receptor 1 family.</text>
</comment>
<feature type="transmembrane region" description="Helical" evidence="10">
    <location>
        <begin position="167"/>
        <end position="189"/>
    </location>
</feature>
<evidence type="ECO:0000256" key="7">
    <source>
        <dbReference type="ARBA" id="ARBA00023170"/>
    </source>
</evidence>
<keyword evidence="7 9" id="KW-0675">Receptor</keyword>
<dbReference type="PANTHER" id="PTHR24243:SF233">
    <property type="entry name" value="THYROTROPIN-RELEASING HORMONE RECEPTOR"/>
    <property type="match status" value="1"/>
</dbReference>
<keyword evidence="8 9" id="KW-0807">Transducer</keyword>
<evidence type="ECO:0000256" key="1">
    <source>
        <dbReference type="ARBA" id="ARBA00004141"/>
    </source>
</evidence>
<keyword evidence="6 10" id="KW-0472">Membrane</keyword>
<feature type="transmembrane region" description="Helical" evidence="10">
    <location>
        <begin position="126"/>
        <end position="146"/>
    </location>
</feature>
<feature type="domain" description="G-protein coupled receptors family 1 profile" evidence="11">
    <location>
        <begin position="65"/>
        <end position="329"/>
    </location>
</feature>
<feature type="transmembrane region" description="Helical" evidence="10">
    <location>
        <begin position="216"/>
        <end position="240"/>
    </location>
</feature>
<evidence type="ECO:0000256" key="8">
    <source>
        <dbReference type="ARBA" id="ARBA00023224"/>
    </source>
</evidence>
<reference evidence="13" key="1">
    <citation type="submission" date="2025-08" db="UniProtKB">
        <authorList>
            <consortium name="RefSeq"/>
        </authorList>
    </citation>
    <scope>IDENTIFICATION</scope>
    <source>
        <tissue evidence="13">Muscle</tissue>
    </source>
</reference>
<keyword evidence="4 10" id="KW-1133">Transmembrane helix</keyword>
<organism evidence="12 13">
    <name type="scientific">Limulus polyphemus</name>
    <name type="common">Atlantic horseshoe crab</name>
    <dbReference type="NCBI Taxonomy" id="6850"/>
    <lineage>
        <taxon>Eukaryota</taxon>
        <taxon>Metazoa</taxon>
        <taxon>Ecdysozoa</taxon>
        <taxon>Arthropoda</taxon>
        <taxon>Chelicerata</taxon>
        <taxon>Merostomata</taxon>
        <taxon>Xiphosura</taxon>
        <taxon>Limulidae</taxon>
        <taxon>Limulus</taxon>
    </lineage>
</organism>
<dbReference type="PROSITE" id="PS00237">
    <property type="entry name" value="G_PROTEIN_RECEP_F1_1"/>
    <property type="match status" value="1"/>
</dbReference>
<evidence type="ECO:0000259" key="11">
    <source>
        <dbReference type="PROSITE" id="PS50262"/>
    </source>
</evidence>
<proteinExistence type="inferred from homology"/>
<evidence type="ECO:0000256" key="10">
    <source>
        <dbReference type="SAM" id="Phobius"/>
    </source>
</evidence>
<evidence type="ECO:0000313" key="12">
    <source>
        <dbReference type="Proteomes" id="UP000694941"/>
    </source>
</evidence>
<feature type="transmembrane region" description="Helical" evidence="10">
    <location>
        <begin position="306"/>
        <end position="332"/>
    </location>
</feature>